<gene>
    <name evidence="1" type="ORF">T10_12743</name>
</gene>
<evidence type="ECO:0000313" key="2">
    <source>
        <dbReference type="Proteomes" id="UP000054843"/>
    </source>
</evidence>
<dbReference type="Proteomes" id="UP000054843">
    <property type="component" value="Unassembled WGS sequence"/>
</dbReference>
<keyword evidence="2" id="KW-1185">Reference proteome</keyword>
<dbReference type="AlphaFoldDB" id="A0A0V1MV32"/>
<sequence length="89" mass="10602">MYWSCGQWVSWNEKLLLRLLSSEIFGSSFCAISRKQLSALKQLLHHCGREWTLHLQFLPLQMQVIEFCRETIFHPKSAEDSILRYVIFQ</sequence>
<name>A0A0V1MV32_9BILA</name>
<evidence type="ECO:0000313" key="1">
    <source>
        <dbReference type="EMBL" id="KRZ75381.1"/>
    </source>
</evidence>
<reference evidence="1 2" key="1">
    <citation type="submission" date="2015-01" db="EMBL/GenBank/DDBJ databases">
        <title>Evolution of Trichinella species and genotypes.</title>
        <authorList>
            <person name="Korhonen P.K."/>
            <person name="Edoardo P."/>
            <person name="Giuseppe L.R."/>
            <person name="Gasser R.B."/>
        </authorList>
    </citation>
    <scope>NUCLEOTIDE SEQUENCE [LARGE SCALE GENOMIC DNA]</scope>
    <source>
        <strain evidence="1">ISS1980</strain>
    </source>
</reference>
<dbReference type="EMBL" id="JYDO01000039">
    <property type="protein sequence ID" value="KRZ75381.1"/>
    <property type="molecule type" value="Genomic_DNA"/>
</dbReference>
<comment type="caution">
    <text evidence="1">The sequence shown here is derived from an EMBL/GenBank/DDBJ whole genome shotgun (WGS) entry which is preliminary data.</text>
</comment>
<organism evidence="1 2">
    <name type="scientific">Trichinella papuae</name>
    <dbReference type="NCBI Taxonomy" id="268474"/>
    <lineage>
        <taxon>Eukaryota</taxon>
        <taxon>Metazoa</taxon>
        <taxon>Ecdysozoa</taxon>
        <taxon>Nematoda</taxon>
        <taxon>Enoplea</taxon>
        <taxon>Dorylaimia</taxon>
        <taxon>Trichinellida</taxon>
        <taxon>Trichinellidae</taxon>
        <taxon>Trichinella</taxon>
    </lineage>
</organism>
<accession>A0A0V1MV32</accession>
<protein>
    <submittedName>
        <fullName evidence="1">Uncharacterized protein</fullName>
    </submittedName>
</protein>
<proteinExistence type="predicted"/>